<dbReference type="InterPro" id="IPR036322">
    <property type="entry name" value="WD40_repeat_dom_sf"/>
</dbReference>
<feature type="compositionally biased region" description="Basic and acidic residues" evidence="11">
    <location>
        <begin position="391"/>
        <end position="406"/>
    </location>
</feature>
<evidence type="ECO:0000313" key="12">
    <source>
        <dbReference type="EMBL" id="KAF9424777.1"/>
    </source>
</evidence>
<comment type="similarity">
    <text evidence="2">Belongs to the dynein intermediate chain family.</text>
</comment>
<dbReference type="GO" id="GO:0036158">
    <property type="term" value="P:outer dynein arm assembly"/>
    <property type="evidence" value="ECO:0007669"/>
    <property type="project" value="TreeGrafter"/>
</dbReference>
<evidence type="ECO:0000256" key="9">
    <source>
        <dbReference type="ARBA" id="ARBA00023212"/>
    </source>
</evidence>
<evidence type="ECO:0000256" key="5">
    <source>
        <dbReference type="ARBA" id="ARBA00022701"/>
    </source>
</evidence>
<keyword evidence="6" id="KW-0677">Repeat</keyword>
<accession>A0A835LBM3</accession>
<keyword evidence="9" id="KW-0206">Cytoskeleton</keyword>
<dbReference type="InterPro" id="IPR015943">
    <property type="entry name" value="WD40/YVTN_repeat-like_dom_sf"/>
</dbReference>
<feature type="region of interest" description="Disordered" evidence="11">
    <location>
        <begin position="1"/>
        <end position="39"/>
    </location>
</feature>
<feature type="compositionally biased region" description="Acidic residues" evidence="11">
    <location>
        <begin position="407"/>
        <end position="419"/>
    </location>
</feature>
<evidence type="ECO:0000256" key="1">
    <source>
        <dbReference type="ARBA" id="ARBA00004430"/>
    </source>
</evidence>
<dbReference type="GO" id="GO:0036157">
    <property type="term" value="C:outer dynein arm"/>
    <property type="evidence" value="ECO:0007669"/>
    <property type="project" value="TreeGrafter"/>
</dbReference>
<feature type="compositionally biased region" description="Basic residues" evidence="11">
    <location>
        <begin position="219"/>
        <end position="237"/>
    </location>
</feature>
<evidence type="ECO:0000256" key="4">
    <source>
        <dbReference type="ARBA" id="ARBA00022574"/>
    </source>
</evidence>
<keyword evidence="5" id="KW-0493">Microtubule</keyword>
<dbReference type="SUPFAM" id="SSF50978">
    <property type="entry name" value="WD40 repeat-like"/>
    <property type="match status" value="1"/>
</dbReference>
<feature type="region of interest" description="Disordered" evidence="11">
    <location>
        <begin position="205"/>
        <end position="237"/>
    </location>
</feature>
<keyword evidence="7" id="KW-0243">Dynein</keyword>
<dbReference type="EMBL" id="JACKWZ010000001">
    <property type="protein sequence ID" value="KAF9424777.1"/>
    <property type="molecule type" value="Genomic_DNA"/>
</dbReference>
<dbReference type="Gene3D" id="2.130.10.10">
    <property type="entry name" value="YVTN repeat-like/Quinoprotein amine dehydrogenase"/>
    <property type="match status" value="2"/>
</dbReference>
<keyword evidence="4" id="KW-0853">WD repeat</keyword>
<dbReference type="GO" id="GO:0003341">
    <property type="term" value="P:cilium movement"/>
    <property type="evidence" value="ECO:0007669"/>
    <property type="project" value="TreeGrafter"/>
</dbReference>
<keyword evidence="8" id="KW-0505">Motor protein</keyword>
<sequence>MSDEPDVKPTSNDSILSHVSSNLDDYSDKDATKSRGNLVEDDNLDWLKPRTLIKPDDQEDVPEADLEEEVGRILTTINPQWVADEVAYHYGRGMFVPKPKPTYGKAYPLYVYQGTAIRKDSDEAKAQIAAGYVRPRAHRHQVQTRIVRTQPTLGHSQELLDTTENSTSYYSSPIYTDESDIDLSDTDPTFTIMENRRKRNYIFYDSSSSSTSSSNSRITPKKGRKRSKKPSQWKQNKMKRLRNKGKTYISMSKTRKNVPARCLKEPCSEKCRLKCTTKINRDSRYELFRKFWDLGDLAKQRAFISASMIDVQPKYKYTNSERPRNNNKAFHFTVDNTMIRVCKTFYKATNKRKKMKALTEISLQQAYSKKLEIKDQAQDEEAAAAPEEQAEDKPAEPTQEEPKAEEEAVAAEEGQEGEEKEGVPEGDTVEEEYLDIKPRSVETQTIPPPRANFGATALQCIIFDYYQEDYARKLREKEEEKPKRLRKKKAKHAKSEQQIHDERLAQRIREAWAILERLVNQNIYDDIAQDYRYWDDPSDEFREGMGSLLPLWKFQFEPMRSHAVCDVQWNPHYQDLFAVAYGSLDFTLQQKVGCLCLYSIKNPAYPEYAVITESPVICLDVYKEIPYLICVGLYDGNVCVYNAQLSLESSYQYKSNSVRDKHSNIVWEIRWGPRLIDGEPSFFSISGDGRVVQWAVMPGELQATTIITLTSSVPPIPGPDGTMLNVTSCGSCICFHPEKSEIFMVGTEDGMIHTCSLKYNRNYVRSIQGHHMPVYRIHYNNFNNSIYASCSGDWRVKIWEDGRDEPLFMFELGSPVGDVKWAPYSSTVFAACTADGKVYVYDLNVDKYRPICVQAVVSKKTKKLSRVDFNVKLPVIVCGDTNCDNLTNLYLYTKLLFFKVFKQVYQDLKKSLTTIKIEHRKLFTDILKLSKIIIKKINAITRFFSFQTDNLLIKCYNIFNNDLFCVPIFLYPIND</sequence>
<evidence type="ECO:0000256" key="6">
    <source>
        <dbReference type="ARBA" id="ARBA00022737"/>
    </source>
</evidence>
<feature type="compositionally biased region" description="Polar residues" evidence="11">
    <location>
        <begin position="9"/>
        <end position="24"/>
    </location>
</feature>
<dbReference type="Pfam" id="PF00400">
    <property type="entry name" value="WD40"/>
    <property type="match status" value="1"/>
</dbReference>
<evidence type="ECO:0000256" key="7">
    <source>
        <dbReference type="ARBA" id="ARBA00023017"/>
    </source>
</evidence>
<dbReference type="SMART" id="SM00320">
    <property type="entry name" value="WD40"/>
    <property type="match status" value="5"/>
</dbReference>
<keyword evidence="13" id="KW-1185">Reference proteome</keyword>
<dbReference type="GO" id="GO:0045504">
    <property type="term" value="F:dynein heavy chain binding"/>
    <property type="evidence" value="ECO:0007669"/>
    <property type="project" value="TreeGrafter"/>
</dbReference>
<dbReference type="GO" id="GO:0005874">
    <property type="term" value="C:microtubule"/>
    <property type="evidence" value="ECO:0007669"/>
    <property type="project" value="UniProtKB-KW"/>
</dbReference>
<protein>
    <recommendedName>
        <fullName evidence="14">Dynein intermediate chain 2, ciliary</fullName>
    </recommendedName>
</protein>
<organism evidence="12 13">
    <name type="scientific">Spodoptera exigua</name>
    <name type="common">Beet armyworm</name>
    <name type="synonym">Noctua fulgens</name>
    <dbReference type="NCBI Taxonomy" id="7107"/>
    <lineage>
        <taxon>Eukaryota</taxon>
        <taxon>Metazoa</taxon>
        <taxon>Ecdysozoa</taxon>
        <taxon>Arthropoda</taxon>
        <taxon>Hexapoda</taxon>
        <taxon>Insecta</taxon>
        <taxon>Pterygota</taxon>
        <taxon>Neoptera</taxon>
        <taxon>Endopterygota</taxon>
        <taxon>Lepidoptera</taxon>
        <taxon>Glossata</taxon>
        <taxon>Ditrysia</taxon>
        <taxon>Noctuoidea</taxon>
        <taxon>Noctuidae</taxon>
        <taxon>Amphipyrinae</taxon>
        <taxon>Spodoptera</taxon>
    </lineage>
</organism>
<evidence type="ECO:0000256" key="2">
    <source>
        <dbReference type="ARBA" id="ARBA00011059"/>
    </source>
</evidence>
<feature type="region of interest" description="Disordered" evidence="11">
    <location>
        <begin position="476"/>
        <end position="498"/>
    </location>
</feature>
<name>A0A835LBM3_SPOEX</name>
<feature type="compositionally biased region" description="Low complexity" evidence="11">
    <location>
        <begin position="206"/>
        <end position="216"/>
    </location>
</feature>
<gene>
    <name evidence="12" type="ORF">HW555_000078</name>
</gene>
<feature type="compositionally biased region" description="Basic residues" evidence="11">
    <location>
        <begin position="483"/>
        <end position="492"/>
    </location>
</feature>
<dbReference type="AlphaFoldDB" id="A0A835LBM3"/>
<keyword evidence="3" id="KW-0963">Cytoplasm</keyword>
<keyword evidence="10" id="KW-0966">Cell projection</keyword>
<dbReference type="InterPro" id="IPR001680">
    <property type="entry name" value="WD40_rpt"/>
</dbReference>
<dbReference type="Proteomes" id="UP000648187">
    <property type="component" value="Unassembled WGS sequence"/>
</dbReference>
<evidence type="ECO:0000256" key="8">
    <source>
        <dbReference type="ARBA" id="ARBA00023175"/>
    </source>
</evidence>
<evidence type="ECO:0008006" key="14">
    <source>
        <dbReference type="Google" id="ProtNLM"/>
    </source>
</evidence>
<evidence type="ECO:0000256" key="11">
    <source>
        <dbReference type="SAM" id="MobiDB-lite"/>
    </source>
</evidence>
<dbReference type="GO" id="GO:0045503">
    <property type="term" value="F:dynein light chain binding"/>
    <property type="evidence" value="ECO:0007669"/>
    <property type="project" value="TreeGrafter"/>
</dbReference>
<feature type="region of interest" description="Disordered" evidence="11">
    <location>
        <begin position="374"/>
        <end position="448"/>
    </location>
</feature>
<evidence type="ECO:0000256" key="3">
    <source>
        <dbReference type="ARBA" id="ARBA00022490"/>
    </source>
</evidence>
<comment type="subcellular location">
    <subcellularLocation>
        <location evidence="1">Cytoplasm</location>
        <location evidence="1">Cytoskeleton</location>
        <location evidence="1">Cilium axoneme</location>
    </subcellularLocation>
</comment>
<dbReference type="PANTHER" id="PTHR12442:SF11">
    <property type="entry name" value="DYNEIN AXONEMAL INTERMEDIATE CHAIN 1"/>
    <property type="match status" value="1"/>
</dbReference>
<evidence type="ECO:0000256" key="10">
    <source>
        <dbReference type="ARBA" id="ARBA00023273"/>
    </source>
</evidence>
<evidence type="ECO:0000313" key="13">
    <source>
        <dbReference type="Proteomes" id="UP000648187"/>
    </source>
</evidence>
<proteinExistence type="inferred from homology"/>
<dbReference type="InterPro" id="IPR050687">
    <property type="entry name" value="Dynein_IC"/>
</dbReference>
<comment type="caution">
    <text evidence="12">The sequence shown here is derived from an EMBL/GenBank/DDBJ whole genome shotgun (WGS) entry which is preliminary data.</text>
</comment>
<reference evidence="12" key="1">
    <citation type="submission" date="2020-08" db="EMBL/GenBank/DDBJ databases">
        <title>Spodoptera exigua strain:BAW_Kor-Di-RS1 Genome sequencing and assembly.</title>
        <authorList>
            <person name="Kim J."/>
            <person name="Nam H.Y."/>
            <person name="Kwon M."/>
            <person name="Choi J.H."/>
            <person name="Cho S.R."/>
            <person name="Kim G.-H."/>
        </authorList>
    </citation>
    <scope>NUCLEOTIDE SEQUENCE</scope>
    <source>
        <strain evidence="12">BAW_Kor-Di-RS1</strain>
        <tissue evidence="12">Whole-body</tissue>
    </source>
</reference>
<dbReference type="PANTHER" id="PTHR12442">
    <property type="entry name" value="DYNEIN INTERMEDIATE CHAIN"/>
    <property type="match status" value="1"/>
</dbReference>